<evidence type="ECO:0000313" key="3">
    <source>
        <dbReference type="Proteomes" id="UP000185339"/>
    </source>
</evidence>
<accession>A0A0E3ET89</accession>
<organism evidence="2 3">
    <name type="scientific">Synechococcus phage ACG-2014b</name>
    <dbReference type="NCBI Taxonomy" id="1493508"/>
    <lineage>
        <taxon>Viruses</taxon>
        <taxon>Duplodnaviria</taxon>
        <taxon>Heunggongvirae</taxon>
        <taxon>Uroviricota</taxon>
        <taxon>Caudoviricetes</taxon>
        <taxon>Pantevenvirales</taxon>
        <taxon>Kyanoviridae</taxon>
        <taxon>Nereusvirus</taxon>
        <taxon>Nereusvirus tusconc4</taxon>
    </lineage>
</organism>
<dbReference type="SUPFAM" id="SSF69349">
    <property type="entry name" value="Phage fibre proteins"/>
    <property type="match status" value="1"/>
</dbReference>
<gene>
    <name evidence="2" type="ORF">Syn7803C66_91</name>
</gene>
<dbReference type="Gene3D" id="2.10.10.30">
    <property type="match status" value="1"/>
</dbReference>
<protein>
    <submittedName>
        <fullName evidence="2">Structural protein</fullName>
    </submittedName>
</protein>
<sequence>MANRIQLRRGSATQWSNSNPTLAQGELGIELDTGRIKIGDGVTAWNSLRYERPIESVSATANTLVQRDADGNFAAGTVTATLIGNASTSDRLSSTRQVSLTGDLTGSNTFDGGANLPINAELSRITTLPHYSSENTEATGTYTKVVVDSKGRITNASNPTTIQDYGLDTSIAGTGAQPYDLDLAAITNLTDGAAGFGLISRTSTGNITVRDIVTASTQRIVVNNGDGINGNPEIDLGLTTVVPDTSSFSQGLYNTESLTSVNSVGANGELLGTETVNTIKFTVDKYGRLQSATNVPIATATEGSKYANYDAGTAYSRYAIIQNASKVYQAIADIGAGVGAPTHSSGDTGSWRYLAAEATEQKGLASFAQEDFDVDSNGHVTIAAVGVDNTQLQNNRISFADGTTKEDFELDQELTATSGYRGFNYLNYIKVNDVSGNLLVGANNTGDSGAGELDVNVRSYFSDADITLDGALNQTLDKTGDGNLTFQLSQNTATDRNFNILTTNAGSGSSNIIITAEDLVEINASEGSGKVTVENARFQANYIATGNATMNLDPGDDRAVTGTVRVWGDLQVDGTTTTVNSTTLQVDDPIITLGGDTAPATDDNLDRGIEFRYYDTEARLGFYGWDTNYTDLGGHGGGYRFLHAATNTTEVFTGTDSGIIAGNVKLTTGTNSTTNTTGDLVVAGGVGITQDVNIGGLLDVDSTFRANSTSRFDDTMVLRGASKSLQFQNGAGTVKSEIHTTTGNAEFGGILTVTGATDLNSTLNVASSVHFEATDEPTFALNSGTGIWEIQSNDYGSFRFDGGGYIAGDFMFDSDVVINGTILQKESATEVFNEQNFLRVRRKLESGSVQVLTPSYASHTTSNARIFGGAGIGTSLHIGGTSASEGLFIGKKESADTVKFSVLGASGNTDIEGTLNVEGEVTIQDSVIINAANEVFSIRNGSGVAKFDVDTDNGNTLIEGTLNVNGTVDVDADFAVRNGTTDKFFVDNVTGNTVIEGTLNGKGDADFDSDLNVDGNTTLVGTLTVTNTTEFNNTVDVDANFAVRSGSTDKMTVASSSGNIATDGTLVVQGQTTINDSLIVDASNELFSVRNGSAVAKFEVDTDNGNTNIIGTLTVGDATQINDTLGVSNVATFTRNTQQTLTGSYAADGAFRLTGGAAIGKNLAVGGAARIYGGTELTGALDLNSSADISGALVTHDNVTITANNKTFAIQNGSAANKLTVDTDNGNTDIRGTLDIGGDVTAESNLTVTGNLTINGTTTTVNSTVTTLDDPIITVGGDTAPASNDGKDRGVEFRYYDGSAKIGFFGYDRSANQFAFVTDATNSSEVLSGTDGPLRAGSLNLTGAGTSLDVDANANIDGTLTVDGQIISQVSSGPALVIPNTTKINNLNADLLDSMTTASAATATTVVARDSSGDFAANIITVASGEGAAAGIQGNSLTADTLKRSRIITLDGVVDGSVSFNGSADVTISTTYNDADITALAAMAGTGLVARTAANTYAQRSVTATASSGITVTNADGVSGNITINVASASTNAANNLVLRDASGDFAANEITADLIGGVTGNVTGNLTGNVTGNSSTVSTSSSGSATEVFVGTVFNQSGTNSITTNPGFKYDRATAKILGNLQGDVTGNLTGSASQVDTVTASSANAAYHLTMVDQHNTVANNETINTDQSLTYNPSTNRLKTKLELQTDAAPASATATGTVGEIRYDTNYIYICVATDTWKRAAISTWS</sequence>
<name>A0A0E3ET89_9CAUD</name>
<feature type="domain" description="Major tropism determinant N-terminal" evidence="1">
    <location>
        <begin position="5"/>
        <end position="43"/>
    </location>
</feature>
<reference evidence="2 3" key="1">
    <citation type="submission" date="2013-12" db="EMBL/GenBank/DDBJ databases">
        <title>Ecological redundancy of diverse viral populations within a natural community.</title>
        <authorList>
            <person name="Gregory A.C."/>
            <person name="LaButti K."/>
            <person name="Copeland A."/>
            <person name="Woyke T."/>
            <person name="Sullivan M.B."/>
        </authorList>
    </citation>
    <scope>NUCLEOTIDE SEQUENCE [LARGE SCALE GENOMIC DNA]</scope>
    <source>
        <strain evidence="2">Syn7803C66</strain>
    </source>
</reference>
<evidence type="ECO:0000259" key="1">
    <source>
        <dbReference type="Pfam" id="PF18454"/>
    </source>
</evidence>
<dbReference type="EMBL" id="KJ019041">
    <property type="protein sequence ID" value="AIX17528.1"/>
    <property type="molecule type" value="Genomic_DNA"/>
</dbReference>
<proteinExistence type="predicted"/>
<evidence type="ECO:0000313" key="2">
    <source>
        <dbReference type="EMBL" id="AIX17528.1"/>
    </source>
</evidence>
<dbReference type="Pfam" id="PF18454">
    <property type="entry name" value="Mtd_N"/>
    <property type="match status" value="1"/>
</dbReference>
<dbReference type="InterPro" id="IPR041352">
    <property type="entry name" value="Mtd_N"/>
</dbReference>
<dbReference type="Proteomes" id="UP000185339">
    <property type="component" value="Segment"/>
</dbReference>